<evidence type="ECO:0000256" key="3">
    <source>
        <dbReference type="ARBA" id="ARBA00016337"/>
    </source>
</evidence>
<accession>A0A6I6JGP8</accession>
<evidence type="ECO:0000256" key="8">
    <source>
        <dbReference type="ARBA" id="ARBA00022723"/>
    </source>
</evidence>
<keyword evidence="6 18" id="KW-0285">Flavoprotein</keyword>
<dbReference type="FunFam" id="3.10.520.10:FF:000001">
    <property type="entry name" value="FAD:protein FMN transferase"/>
    <property type="match status" value="1"/>
</dbReference>
<evidence type="ECO:0000256" key="18">
    <source>
        <dbReference type="PIRNR" id="PIRNR006268"/>
    </source>
</evidence>
<dbReference type="Proteomes" id="UP000428328">
    <property type="component" value="Chromosome"/>
</dbReference>
<comment type="catalytic activity">
    <reaction evidence="16 18">
        <text>L-threonyl-[protein] + FAD = FMN-L-threonyl-[protein] + AMP + H(+)</text>
        <dbReference type="Rhea" id="RHEA:36847"/>
        <dbReference type="Rhea" id="RHEA-COMP:11060"/>
        <dbReference type="Rhea" id="RHEA-COMP:11061"/>
        <dbReference type="ChEBI" id="CHEBI:15378"/>
        <dbReference type="ChEBI" id="CHEBI:30013"/>
        <dbReference type="ChEBI" id="CHEBI:57692"/>
        <dbReference type="ChEBI" id="CHEBI:74257"/>
        <dbReference type="ChEBI" id="CHEBI:456215"/>
        <dbReference type="EC" id="2.7.1.180"/>
    </reaction>
</comment>
<feature type="chain" id="PRO_5039924724" description="FAD:protein FMN transferase" evidence="20">
    <location>
        <begin position="22"/>
        <end position="340"/>
    </location>
</feature>
<feature type="binding site" evidence="19">
    <location>
        <position position="290"/>
    </location>
    <ligand>
        <name>Mg(2+)</name>
        <dbReference type="ChEBI" id="CHEBI:18420"/>
    </ligand>
</feature>
<dbReference type="EMBL" id="CP046400">
    <property type="protein sequence ID" value="QGY42035.1"/>
    <property type="molecule type" value="Genomic_DNA"/>
</dbReference>
<evidence type="ECO:0000256" key="12">
    <source>
        <dbReference type="ARBA" id="ARBA00023136"/>
    </source>
</evidence>
<evidence type="ECO:0000256" key="20">
    <source>
        <dbReference type="SAM" id="SignalP"/>
    </source>
</evidence>
<evidence type="ECO:0000256" key="19">
    <source>
        <dbReference type="PIRSR" id="PIRSR006268-2"/>
    </source>
</evidence>
<dbReference type="SUPFAM" id="SSF143631">
    <property type="entry name" value="ApbE-like"/>
    <property type="match status" value="1"/>
</dbReference>
<dbReference type="PIRSF" id="PIRSF006268">
    <property type="entry name" value="ApbE"/>
    <property type="match status" value="1"/>
</dbReference>
<evidence type="ECO:0000256" key="7">
    <source>
        <dbReference type="ARBA" id="ARBA00022679"/>
    </source>
</evidence>
<evidence type="ECO:0000256" key="17">
    <source>
        <dbReference type="ARBA" id="ARBA00060485"/>
    </source>
</evidence>
<evidence type="ECO:0000256" key="5">
    <source>
        <dbReference type="ARBA" id="ARBA00022519"/>
    </source>
</evidence>
<dbReference type="Pfam" id="PF02424">
    <property type="entry name" value="ApbE"/>
    <property type="match status" value="1"/>
</dbReference>
<comment type="subcellular location">
    <subcellularLocation>
        <location evidence="17">Cell inner membrane</location>
        <topology evidence="17">Lipid-anchor</topology>
        <orientation evidence="17">Periplasmic side</orientation>
    </subcellularLocation>
</comment>
<organism evidence="21 22">
    <name type="scientific">Pseudodesulfovibrio cashew</name>
    <dbReference type="NCBI Taxonomy" id="2678688"/>
    <lineage>
        <taxon>Bacteria</taxon>
        <taxon>Pseudomonadati</taxon>
        <taxon>Thermodesulfobacteriota</taxon>
        <taxon>Desulfovibrionia</taxon>
        <taxon>Desulfovibrionales</taxon>
        <taxon>Desulfovibrionaceae</taxon>
    </lineage>
</organism>
<evidence type="ECO:0000256" key="2">
    <source>
        <dbReference type="ARBA" id="ARBA00011955"/>
    </source>
</evidence>
<dbReference type="Gene3D" id="3.10.520.10">
    <property type="entry name" value="ApbE-like domains"/>
    <property type="match status" value="1"/>
</dbReference>
<proteinExistence type="inferred from homology"/>
<reference evidence="21 22" key="1">
    <citation type="submission" date="2019-11" db="EMBL/GenBank/DDBJ databases">
        <authorList>
            <person name="Zheng R.K."/>
            <person name="Sun C.M."/>
        </authorList>
    </citation>
    <scope>NUCLEOTIDE SEQUENCE [LARGE SCALE GENOMIC DNA]</scope>
    <source>
        <strain evidence="21 22">SRB007</strain>
    </source>
</reference>
<dbReference type="InterPro" id="IPR024932">
    <property type="entry name" value="ApbE"/>
</dbReference>
<evidence type="ECO:0000256" key="13">
    <source>
        <dbReference type="ARBA" id="ARBA00023139"/>
    </source>
</evidence>
<keyword evidence="5" id="KW-0997">Cell inner membrane</keyword>
<dbReference type="EC" id="2.7.1.180" evidence="2 18"/>
<keyword evidence="12" id="KW-0472">Membrane</keyword>
<dbReference type="GO" id="GO:0005886">
    <property type="term" value="C:plasma membrane"/>
    <property type="evidence" value="ECO:0007669"/>
    <property type="project" value="UniProtKB-SubCell"/>
</dbReference>
<keyword evidence="13" id="KW-0564">Palmitate</keyword>
<sequence length="340" mass="36620">MASLNAYAGLLVLLLLASGCANDPQPVRFQGKALGTTYSIVAYGLHDGLTSDAVYKGIGQEVAGVNAAMSLFDPDSELSRFNAYDKTDWFPVSRRLAQVAEVARQVHLMTGGAFDITIAPLVDLWGFGKAQRVDVVPPEQAIATAMALVGEDRIEVRLDPPALRKGDPKMSLDLGAIAKGYCVDAVGDWLDSQGVTSFMVEIGGEIRTRGKKPDGSLWRIAVEKPVTMERSVQAIISFTDKAMATSGDYRNYFEEDGIRYSHILDPTTGRPISHSLVSVSVMDDTCARADALATGLMVLGPKRGIEVAKRENLSAFFLVKTADGFAETATGDFPQHETLK</sequence>
<evidence type="ECO:0000256" key="4">
    <source>
        <dbReference type="ARBA" id="ARBA00022475"/>
    </source>
</evidence>
<keyword evidence="11 18" id="KW-0460">Magnesium</keyword>
<keyword evidence="4" id="KW-1003">Cell membrane</keyword>
<dbReference type="GO" id="GO:0016740">
    <property type="term" value="F:transferase activity"/>
    <property type="evidence" value="ECO:0007669"/>
    <property type="project" value="UniProtKB-UniRule"/>
</dbReference>
<evidence type="ECO:0000256" key="11">
    <source>
        <dbReference type="ARBA" id="ARBA00022842"/>
    </source>
</evidence>
<evidence type="ECO:0000256" key="1">
    <source>
        <dbReference type="ARBA" id="ARBA00008282"/>
    </source>
</evidence>
<comment type="cofactor">
    <cofactor evidence="19">
        <name>Mg(2+)</name>
        <dbReference type="ChEBI" id="CHEBI:18420"/>
    </cofactor>
    <cofactor evidence="19">
        <name>Mn(2+)</name>
        <dbReference type="ChEBI" id="CHEBI:29035"/>
    </cofactor>
    <text evidence="19">Magnesium. Can also use manganese.</text>
</comment>
<feature type="signal peptide" evidence="20">
    <location>
        <begin position="1"/>
        <end position="21"/>
    </location>
</feature>
<keyword evidence="9 20" id="KW-0732">Signal</keyword>
<dbReference type="PANTHER" id="PTHR30040">
    <property type="entry name" value="THIAMINE BIOSYNTHESIS LIPOPROTEIN APBE"/>
    <property type="match status" value="1"/>
</dbReference>
<name>A0A6I6JGP8_9BACT</name>
<protein>
    <recommendedName>
        <fullName evidence="3 18">FAD:protein FMN transferase</fullName>
        <ecNumber evidence="2 18">2.7.1.180</ecNumber>
    </recommendedName>
    <alternativeName>
        <fullName evidence="15 18">Flavin transferase</fullName>
    </alternativeName>
</protein>
<dbReference type="InterPro" id="IPR003374">
    <property type="entry name" value="ApbE-like_sf"/>
</dbReference>
<dbReference type="KEGG" id="psel:GM415_10035"/>
<dbReference type="PANTHER" id="PTHR30040:SF2">
    <property type="entry name" value="FAD:PROTEIN FMN TRANSFERASE"/>
    <property type="match status" value="1"/>
</dbReference>
<keyword evidence="22" id="KW-1185">Reference proteome</keyword>
<evidence type="ECO:0000313" key="22">
    <source>
        <dbReference type="Proteomes" id="UP000428328"/>
    </source>
</evidence>
<dbReference type="GO" id="GO:0046872">
    <property type="term" value="F:metal ion binding"/>
    <property type="evidence" value="ECO:0007669"/>
    <property type="project" value="UniProtKB-UniRule"/>
</dbReference>
<evidence type="ECO:0000256" key="6">
    <source>
        <dbReference type="ARBA" id="ARBA00022630"/>
    </source>
</evidence>
<evidence type="ECO:0000313" key="21">
    <source>
        <dbReference type="EMBL" id="QGY42035.1"/>
    </source>
</evidence>
<dbReference type="AlphaFoldDB" id="A0A6I6JGP8"/>
<feature type="binding site" evidence="19">
    <location>
        <position position="176"/>
    </location>
    <ligand>
        <name>Mg(2+)</name>
        <dbReference type="ChEBI" id="CHEBI:18420"/>
    </ligand>
</feature>
<gene>
    <name evidence="21" type="ORF">GM415_10035</name>
</gene>
<keyword evidence="10 18" id="KW-0274">FAD</keyword>
<evidence type="ECO:0000256" key="16">
    <source>
        <dbReference type="ARBA" id="ARBA00048540"/>
    </source>
</evidence>
<evidence type="ECO:0000256" key="9">
    <source>
        <dbReference type="ARBA" id="ARBA00022729"/>
    </source>
</evidence>
<keyword evidence="7 18" id="KW-0808">Transferase</keyword>
<dbReference type="RefSeq" id="WP_158947763.1">
    <property type="nucleotide sequence ID" value="NZ_CP046400.1"/>
</dbReference>
<evidence type="ECO:0000256" key="14">
    <source>
        <dbReference type="ARBA" id="ARBA00023288"/>
    </source>
</evidence>
<feature type="binding site" evidence="19">
    <location>
        <position position="294"/>
    </location>
    <ligand>
        <name>Mg(2+)</name>
        <dbReference type="ChEBI" id="CHEBI:18420"/>
    </ligand>
</feature>
<keyword evidence="8 18" id="KW-0479">Metal-binding</keyword>
<comment type="similarity">
    <text evidence="1 18">Belongs to the ApbE family.</text>
</comment>
<evidence type="ECO:0000256" key="15">
    <source>
        <dbReference type="ARBA" id="ARBA00031306"/>
    </source>
</evidence>
<evidence type="ECO:0000256" key="10">
    <source>
        <dbReference type="ARBA" id="ARBA00022827"/>
    </source>
</evidence>
<keyword evidence="14" id="KW-0449">Lipoprotein</keyword>